<dbReference type="Proteomes" id="UP000008812">
    <property type="component" value="Chromosome"/>
</dbReference>
<feature type="transmembrane region" description="Helical" evidence="1">
    <location>
        <begin position="139"/>
        <end position="163"/>
    </location>
</feature>
<keyword evidence="1" id="KW-1133">Transmembrane helix</keyword>
<feature type="transmembrane region" description="Helical" evidence="1">
    <location>
        <begin position="50"/>
        <end position="79"/>
    </location>
</feature>
<gene>
    <name evidence="2" type="ordered locus">MARTH_orf571</name>
</gene>
<accession>B3PMX2</accession>
<dbReference type="KEGG" id="mat:MARTH_orf571"/>
<name>B3PMX2_META1</name>
<feature type="transmembrane region" description="Helical" evidence="1">
    <location>
        <begin position="16"/>
        <end position="38"/>
    </location>
</feature>
<organism evidence="2 3">
    <name type="scientific">Metamycoplasma arthritidis (strain 158L3-1)</name>
    <name type="common">Mycoplasma arthritidis</name>
    <dbReference type="NCBI Taxonomy" id="243272"/>
    <lineage>
        <taxon>Bacteria</taxon>
        <taxon>Bacillati</taxon>
        <taxon>Mycoplasmatota</taxon>
        <taxon>Mycoplasmoidales</taxon>
        <taxon>Metamycoplasmataceae</taxon>
        <taxon>Metamycoplasma</taxon>
    </lineage>
</organism>
<proteinExistence type="predicted"/>
<dbReference type="STRING" id="243272.MARTH_orf571"/>
<evidence type="ECO:0000256" key="1">
    <source>
        <dbReference type="SAM" id="Phobius"/>
    </source>
</evidence>
<dbReference type="AlphaFoldDB" id="B3PMX2"/>
<dbReference type="HOGENOM" id="CLU_1608978_0_0_14"/>
<evidence type="ECO:0000313" key="2">
    <source>
        <dbReference type="EMBL" id="ACF07374.1"/>
    </source>
</evidence>
<sequence>MNTYFRMKQRIVSKSLGTYLLPGILILIMTITFLVLTFTRTIKTIVENQIQWLIFGLAFYAIVIEMIVCIYFIFLIYYDDKRNGINFFMQANKITKKQRFFSDFFVILLNVFAINVASIIISGIFVLTLGIHFDLTFKIILIILLSSTLFLIVFLPFSFLIAFKL</sequence>
<dbReference type="EMBL" id="CP001047">
    <property type="protein sequence ID" value="ACF07374.1"/>
    <property type="molecule type" value="Genomic_DNA"/>
</dbReference>
<reference evidence="2 3" key="1">
    <citation type="journal article" date="2008" name="Infect. Immun.">
        <title>Genome of Mycoplasma arthritidis.</title>
        <authorList>
            <person name="Dybvig K."/>
            <person name="Zuhua C."/>
            <person name="Lao P."/>
            <person name="Jordan D.S."/>
            <person name="French C.T."/>
            <person name="Tu A.H."/>
            <person name="Loraine A.E."/>
        </authorList>
    </citation>
    <scope>NUCLEOTIDE SEQUENCE [LARGE SCALE GENOMIC DNA]</scope>
    <source>
        <strain evidence="2 3">158L3-1</strain>
    </source>
</reference>
<evidence type="ECO:0000313" key="3">
    <source>
        <dbReference type="Proteomes" id="UP000008812"/>
    </source>
</evidence>
<protein>
    <submittedName>
        <fullName evidence="2">Hypothetical membrane protein</fullName>
    </submittedName>
</protein>
<keyword evidence="1" id="KW-0472">Membrane</keyword>
<keyword evidence="3" id="KW-1185">Reference proteome</keyword>
<keyword evidence="1" id="KW-0812">Transmembrane</keyword>
<feature type="transmembrane region" description="Helical" evidence="1">
    <location>
        <begin position="100"/>
        <end position="133"/>
    </location>
</feature>